<dbReference type="GO" id="GO:0005634">
    <property type="term" value="C:nucleus"/>
    <property type="evidence" value="ECO:0007669"/>
    <property type="project" value="UniProtKB-SubCell"/>
</dbReference>
<dbReference type="SUPFAM" id="SSF101936">
    <property type="entry name" value="DNA-binding pseudobarrel domain"/>
    <property type="match status" value="1"/>
</dbReference>
<comment type="caution">
    <text evidence="7">The sequence shown here is derived from an EMBL/GenBank/DDBJ whole genome shotgun (WGS) entry which is preliminary data.</text>
</comment>
<reference evidence="7 8" key="1">
    <citation type="submission" date="2024-08" db="EMBL/GenBank/DDBJ databases">
        <title>Insights into the chromosomal genome structure of Flemingia macrophylla.</title>
        <authorList>
            <person name="Ding Y."/>
            <person name="Zhao Y."/>
            <person name="Bi W."/>
            <person name="Wu M."/>
            <person name="Zhao G."/>
            <person name="Gong Y."/>
            <person name="Li W."/>
            <person name="Zhang P."/>
        </authorList>
    </citation>
    <scope>NUCLEOTIDE SEQUENCE [LARGE SCALE GENOMIC DNA]</scope>
    <source>
        <strain evidence="7">DYQJB</strain>
        <tissue evidence="7">Leaf</tissue>
    </source>
</reference>
<feature type="region of interest" description="Disordered" evidence="6">
    <location>
        <begin position="124"/>
        <end position="150"/>
    </location>
</feature>
<evidence type="ECO:0000256" key="4">
    <source>
        <dbReference type="ARBA" id="ARBA00023163"/>
    </source>
</evidence>
<proteinExistence type="predicted"/>
<protein>
    <submittedName>
        <fullName evidence="7">Uncharacterized protein</fullName>
    </submittedName>
</protein>
<accession>A0ABD1N7L7</accession>
<dbReference type="InterPro" id="IPR015300">
    <property type="entry name" value="DNA-bd_pseudobarrel_sf"/>
</dbReference>
<dbReference type="EMBL" id="JBGMDY010000002">
    <property type="protein sequence ID" value="KAL2344065.1"/>
    <property type="molecule type" value="Genomic_DNA"/>
</dbReference>
<evidence type="ECO:0000256" key="3">
    <source>
        <dbReference type="ARBA" id="ARBA00023125"/>
    </source>
</evidence>
<evidence type="ECO:0000256" key="1">
    <source>
        <dbReference type="ARBA" id="ARBA00004123"/>
    </source>
</evidence>
<gene>
    <name evidence="7" type="ORF">Fmac_005350</name>
</gene>
<keyword evidence="8" id="KW-1185">Reference proteome</keyword>
<keyword evidence="2" id="KW-0805">Transcription regulation</keyword>
<evidence type="ECO:0000256" key="6">
    <source>
        <dbReference type="SAM" id="MobiDB-lite"/>
    </source>
</evidence>
<keyword evidence="4" id="KW-0804">Transcription</keyword>
<evidence type="ECO:0000313" key="7">
    <source>
        <dbReference type="EMBL" id="KAL2344065.1"/>
    </source>
</evidence>
<keyword evidence="3" id="KW-0238">DNA-binding</keyword>
<dbReference type="PANTHER" id="PTHR31140:SF74">
    <property type="entry name" value="B3 DOMAIN-CONTAINING TRANSCRIPTION FACTOR LEC2"/>
    <property type="match status" value="1"/>
</dbReference>
<dbReference type="Gene3D" id="2.40.330.10">
    <property type="entry name" value="DNA-binding pseudobarrel domain"/>
    <property type="match status" value="1"/>
</dbReference>
<dbReference type="GO" id="GO:0003677">
    <property type="term" value="F:DNA binding"/>
    <property type="evidence" value="ECO:0007669"/>
    <property type="project" value="UniProtKB-KW"/>
</dbReference>
<dbReference type="Proteomes" id="UP001603857">
    <property type="component" value="Unassembled WGS sequence"/>
</dbReference>
<evidence type="ECO:0000256" key="5">
    <source>
        <dbReference type="ARBA" id="ARBA00023242"/>
    </source>
</evidence>
<sequence>MESFHNQFSASNTNPSITAASFSSQNMSHPQNVNLAGNIGQLAYPAPHHAPYDQNQRFQYLQPLAQENQRPLCPSQILGKSDVGITIPNSKPSQLQEVKRAKSRLAREKRKQVRQRIKIATPVAPAEGTREKPRTTRRRSNVSRDRNGKIFVTPDGKTLNEILTKVLRATDVSTLNRIVLPKGAAEMYLPALREKEAIHVMLKDVNAELRWAMKFKKQYVSVTKERNQEAPQHPTNMQRLLALSADNHNRIQASQIHHARVEPNASLTELSDTNEAEGSSDILHPSNGHIVQPQLPAFADDNIMQFEINGNDNIVQHDMIINDNLVQGELLNNAAKEAPVQPMEVAAAPVYVQINNDQEANMDDVFANLDNILEIEGIFHGLMTGIDMKDLNVQCILSDKVRAARATSLLRSQSLPSSILPTP</sequence>
<feature type="region of interest" description="Disordered" evidence="6">
    <location>
        <begin position="1"/>
        <end position="33"/>
    </location>
</feature>
<evidence type="ECO:0000313" key="8">
    <source>
        <dbReference type="Proteomes" id="UP001603857"/>
    </source>
</evidence>
<name>A0ABD1N7L7_9FABA</name>
<keyword evidence="5" id="KW-0539">Nucleus</keyword>
<evidence type="ECO:0000256" key="2">
    <source>
        <dbReference type="ARBA" id="ARBA00023015"/>
    </source>
</evidence>
<organism evidence="7 8">
    <name type="scientific">Flemingia macrophylla</name>
    <dbReference type="NCBI Taxonomy" id="520843"/>
    <lineage>
        <taxon>Eukaryota</taxon>
        <taxon>Viridiplantae</taxon>
        <taxon>Streptophyta</taxon>
        <taxon>Embryophyta</taxon>
        <taxon>Tracheophyta</taxon>
        <taxon>Spermatophyta</taxon>
        <taxon>Magnoliopsida</taxon>
        <taxon>eudicotyledons</taxon>
        <taxon>Gunneridae</taxon>
        <taxon>Pentapetalae</taxon>
        <taxon>rosids</taxon>
        <taxon>fabids</taxon>
        <taxon>Fabales</taxon>
        <taxon>Fabaceae</taxon>
        <taxon>Papilionoideae</taxon>
        <taxon>50 kb inversion clade</taxon>
        <taxon>NPAAA clade</taxon>
        <taxon>indigoferoid/millettioid clade</taxon>
        <taxon>Phaseoleae</taxon>
        <taxon>Flemingia</taxon>
    </lineage>
</organism>
<comment type="subcellular location">
    <subcellularLocation>
        <location evidence="1">Nucleus</location>
    </subcellularLocation>
</comment>
<dbReference type="PANTHER" id="PTHR31140">
    <property type="entry name" value="B3 DOMAIN-CONTAINING TRANSCRIPTION FACTOR ABI3"/>
    <property type="match status" value="1"/>
</dbReference>
<dbReference type="InterPro" id="IPR044800">
    <property type="entry name" value="LEC2-like"/>
</dbReference>
<dbReference type="AlphaFoldDB" id="A0ABD1N7L7"/>